<dbReference type="RefSeq" id="WP_011385781.1">
    <property type="nucleotide sequence ID" value="NC_007626.1"/>
</dbReference>
<evidence type="ECO:0000259" key="2">
    <source>
        <dbReference type="Pfam" id="PF13372"/>
    </source>
</evidence>
<dbReference type="Proteomes" id="UP000007058">
    <property type="component" value="Chromosome"/>
</dbReference>
<evidence type="ECO:0000313" key="3">
    <source>
        <dbReference type="EMBL" id="BAE52225.1"/>
    </source>
</evidence>
<dbReference type="InterPro" id="IPR025388">
    <property type="entry name" value="Alginate_export_dom"/>
</dbReference>
<dbReference type="STRING" id="342108.amb3421"/>
<reference evidence="3 4" key="1">
    <citation type="journal article" date="2005" name="DNA Res.">
        <title>Complete genome sequence of the facultative anaerobic magnetotactic bacterium Magnetospirillum sp. strain AMB-1.</title>
        <authorList>
            <person name="Matsunaga T."/>
            <person name="Okamura Y."/>
            <person name="Fukuda Y."/>
            <person name="Wahyudi A.T."/>
            <person name="Murase Y."/>
            <person name="Takeyama H."/>
        </authorList>
    </citation>
    <scope>NUCLEOTIDE SEQUENCE [LARGE SCALE GENOMIC DNA]</scope>
    <source>
        <strain evidence="4">ATCC 700264 / AMB-1</strain>
    </source>
</reference>
<dbReference type="HOGENOM" id="CLU_515595_0_0_5"/>
<sequence length="522" mass="56167">MFGHDLRSRSLISGAILSAVLGLAASPASADFSLYEQGGLKIDGAFTGGVTLFTTPGSQFGVGSYNNNAGSPGKRVTGHNNWTETFLHPELKASYETEAYGTFYGDVSGQFTMTGGHGEPSLISTTYGHQWMLELENLYAGWKSGKTLEGLGLDENGLDLSGGRQSFRVADGFLISNGTNNIGSRGMFWTQSRTAFAQTGVAKLSSGNVRGDVFYLQNNASNSVMSPGLYENAKTKVIGGNIELFGNVDQVEGKPAPDGASNYADRKWYGGMTVFRVASADSRGVYGFGHSGITNSTVTNTLSSARDGMTVFSFHVGGNPLPFLPDFSLYGNAVKENNNTANAKVDANAYYIEPGYQLSDVMWTPKLSYRYAHFSGDKNPGDDKKEAYDPFFYNAITRGFGTWFIGEIVGNYVISNSNVNIHQLTFSVNPRDDLKLSVLAFNYKYDAKQQLGTAVTSDDLAREIDVAAEWAISDNVALSAAFGAAKAGHGYKQNLSANSFSNANLPMNKTWLLGETSLVVKF</sequence>
<evidence type="ECO:0000313" key="4">
    <source>
        <dbReference type="Proteomes" id="UP000007058"/>
    </source>
</evidence>
<feature type="chain" id="PRO_5004218148" description="Alginate export domain-containing protein" evidence="1">
    <location>
        <begin position="31"/>
        <end position="522"/>
    </location>
</feature>
<feature type="signal peptide" evidence="1">
    <location>
        <begin position="1"/>
        <end position="30"/>
    </location>
</feature>
<keyword evidence="4" id="KW-1185">Reference proteome</keyword>
<organism evidence="3 4">
    <name type="scientific">Paramagnetospirillum magneticum (strain ATCC 700264 / AMB-1)</name>
    <name type="common">Magnetospirillum magneticum</name>
    <dbReference type="NCBI Taxonomy" id="342108"/>
    <lineage>
        <taxon>Bacteria</taxon>
        <taxon>Pseudomonadati</taxon>
        <taxon>Pseudomonadota</taxon>
        <taxon>Alphaproteobacteria</taxon>
        <taxon>Rhodospirillales</taxon>
        <taxon>Magnetospirillaceae</taxon>
        <taxon>Paramagnetospirillum</taxon>
    </lineage>
</organism>
<feature type="domain" description="Alginate export" evidence="2">
    <location>
        <begin position="341"/>
        <end position="494"/>
    </location>
</feature>
<dbReference type="InterPro" id="IPR053728">
    <property type="entry name" value="Alginate_Permeability_Chnl"/>
</dbReference>
<dbReference type="EMBL" id="AP007255">
    <property type="protein sequence ID" value="BAE52225.1"/>
    <property type="molecule type" value="Genomic_DNA"/>
</dbReference>
<evidence type="ECO:0000256" key="1">
    <source>
        <dbReference type="SAM" id="SignalP"/>
    </source>
</evidence>
<dbReference type="OrthoDB" id="311329at2"/>
<dbReference type="Gene3D" id="2.40.160.100">
    <property type="match status" value="1"/>
</dbReference>
<dbReference type="Pfam" id="PF13372">
    <property type="entry name" value="Alginate_exp"/>
    <property type="match status" value="1"/>
</dbReference>
<name>Q2W1Q0_PARM1</name>
<protein>
    <recommendedName>
        <fullName evidence="2">Alginate export domain-containing protein</fullName>
    </recommendedName>
</protein>
<dbReference type="AlphaFoldDB" id="Q2W1Q0"/>
<proteinExistence type="predicted"/>
<keyword evidence="1" id="KW-0732">Signal</keyword>
<dbReference type="KEGG" id="mag:amb3421"/>
<accession>Q2W1Q0</accession>
<gene>
    <name evidence="3" type="ordered locus">amb3421</name>
</gene>